<protein>
    <submittedName>
        <fullName evidence="1">Uncharacterized protein</fullName>
    </submittedName>
</protein>
<comment type="caution">
    <text evidence="1">The sequence shown here is derived from an EMBL/GenBank/DDBJ whole genome shotgun (WGS) entry which is preliminary data.</text>
</comment>
<proteinExistence type="predicted"/>
<organism evidence="1 2">
    <name type="scientific">Stereocaulon virgatum</name>
    <dbReference type="NCBI Taxonomy" id="373712"/>
    <lineage>
        <taxon>Eukaryota</taxon>
        <taxon>Fungi</taxon>
        <taxon>Dikarya</taxon>
        <taxon>Ascomycota</taxon>
        <taxon>Pezizomycotina</taxon>
        <taxon>Lecanoromycetes</taxon>
        <taxon>OSLEUM clade</taxon>
        <taxon>Lecanoromycetidae</taxon>
        <taxon>Lecanorales</taxon>
        <taxon>Lecanorineae</taxon>
        <taxon>Stereocaulaceae</taxon>
        <taxon>Stereocaulon</taxon>
    </lineage>
</organism>
<accession>A0ABR3ZVB0</accession>
<name>A0ABR3ZVB0_9LECA</name>
<evidence type="ECO:0000313" key="2">
    <source>
        <dbReference type="Proteomes" id="UP001590950"/>
    </source>
</evidence>
<gene>
    <name evidence="1" type="ORF">N7G274_009662</name>
</gene>
<reference evidence="1 2" key="1">
    <citation type="submission" date="2024-09" db="EMBL/GenBank/DDBJ databases">
        <title>Rethinking Asexuality: The Enigmatic Case of Functional Sexual Genes in Lepraria (Stereocaulaceae).</title>
        <authorList>
            <person name="Doellman M."/>
            <person name="Sun Y."/>
            <person name="Barcenas-Pena A."/>
            <person name="Lumbsch H.T."/>
            <person name="Grewe F."/>
        </authorList>
    </citation>
    <scope>NUCLEOTIDE SEQUENCE [LARGE SCALE GENOMIC DNA]</scope>
    <source>
        <strain evidence="1 2">Mercado 3170</strain>
    </source>
</reference>
<dbReference type="Proteomes" id="UP001590950">
    <property type="component" value="Unassembled WGS sequence"/>
</dbReference>
<dbReference type="EMBL" id="JBEFKJ010000039">
    <property type="protein sequence ID" value="KAL2037550.1"/>
    <property type="molecule type" value="Genomic_DNA"/>
</dbReference>
<sequence>MVFAIFRLTSAILAVYGLIQCAISFSLPVSAPTANESALTTSQTTSLTFSPWPPRPFYVYMPDTNHYLLFFMISSWDASPAVPLQDLISFVIRFSERLEHEYPPPGYGPRSAKSTEIDVTSYTKWRLEIGSAWLGKNARTSLMLRALREYEASLRKHGPASIYASIGEMGRMPRPMADPTMELVIEKLEGVEGLNGTGSGGASGTFETS</sequence>
<keyword evidence="2" id="KW-1185">Reference proteome</keyword>
<evidence type="ECO:0000313" key="1">
    <source>
        <dbReference type="EMBL" id="KAL2037550.1"/>
    </source>
</evidence>